<keyword evidence="2" id="KW-1185">Reference proteome</keyword>
<sequence length="137" mass="15757">MWKHWIDAAWTLSCCGGEEAYKSVDGVAENEGFFDTDYFMVALRTEQLFGPVTADDVNVYQELRSDDEEDAYDDGEALAAPVAPLEYESDVDSNDSFEDDSDLFEQDDDAMRRLMWCIFDQTRSGKTVLYRIVYRLI</sequence>
<gene>
    <name evidence="1" type="ORF">Pfra01_001156300</name>
</gene>
<evidence type="ECO:0000313" key="1">
    <source>
        <dbReference type="EMBL" id="GMF39199.1"/>
    </source>
</evidence>
<comment type="caution">
    <text evidence="1">The sequence shown here is derived from an EMBL/GenBank/DDBJ whole genome shotgun (WGS) entry which is preliminary data.</text>
</comment>
<dbReference type="EMBL" id="BSXT01001142">
    <property type="protein sequence ID" value="GMF39199.1"/>
    <property type="molecule type" value="Genomic_DNA"/>
</dbReference>
<reference evidence="1" key="1">
    <citation type="submission" date="2023-04" db="EMBL/GenBank/DDBJ databases">
        <title>Phytophthora fragariaefolia NBRC 109709.</title>
        <authorList>
            <person name="Ichikawa N."/>
            <person name="Sato H."/>
            <person name="Tonouchi N."/>
        </authorList>
    </citation>
    <scope>NUCLEOTIDE SEQUENCE</scope>
    <source>
        <strain evidence="1">NBRC 109709</strain>
    </source>
</reference>
<accession>A0A9W6XIF4</accession>
<name>A0A9W6XIF4_9STRA</name>
<proteinExistence type="predicted"/>
<protein>
    <submittedName>
        <fullName evidence="1">Unnamed protein product</fullName>
    </submittedName>
</protein>
<dbReference type="Proteomes" id="UP001165121">
    <property type="component" value="Unassembled WGS sequence"/>
</dbReference>
<evidence type="ECO:0000313" key="2">
    <source>
        <dbReference type="Proteomes" id="UP001165121"/>
    </source>
</evidence>
<dbReference type="AlphaFoldDB" id="A0A9W6XIF4"/>
<organism evidence="1 2">
    <name type="scientific">Phytophthora fragariaefolia</name>
    <dbReference type="NCBI Taxonomy" id="1490495"/>
    <lineage>
        <taxon>Eukaryota</taxon>
        <taxon>Sar</taxon>
        <taxon>Stramenopiles</taxon>
        <taxon>Oomycota</taxon>
        <taxon>Peronosporomycetes</taxon>
        <taxon>Peronosporales</taxon>
        <taxon>Peronosporaceae</taxon>
        <taxon>Phytophthora</taxon>
    </lineage>
</organism>